<dbReference type="EMBL" id="BAABJX010000048">
    <property type="protein sequence ID" value="GAA4843432.1"/>
    <property type="molecule type" value="Genomic_DNA"/>
</dbReference>
<keyword evidence="2" id="KW-1185">Reference proteome</keyword>
<proteinExistence type="predicted"/>
<protein>
    <submittedName>
        <fullName evidence="1">Uncharacterized protein</fullName>
    </submittedName>
</protein>
<reference evidence="2" key="1">
    <citation type="journal article" date="2019" name="Int. J. Syst. Evol. Microbiol.">
        <title>The Global Catalogue of Microorganisms (GCM) 10K type strain sequencing project: providing services to taxonomists for standard genome sequencing and annotation.</title>
        <authorList>
            <consortium name="The Broad Institute Genomics Platform"/>
            <consortium name="The Broad Institute Genome Sequencing Center for Infectious Disease"/>
            <person name="Wu L."/>
            <person name="Ma J."/>
        </authorList>
    </citation>
    <scope>NUCLEOTIDE SEQUENCE [LARGE SCALE GENOMIC DNA]</scope>
    <source>
        <strain evidence="2">JCM 18326</strain>
    </source>
</reference>
<dbReference type="InterPro" id="IPR040807">
    <property type="entry name" value="DUF5522"/>
</dbReference>
<sequence>MNKCHICTQAVFSKEIAVLSYALNTFQRELPSDSIYCQTCLEKKIQSFTTDLDRSKFQFAKSMGEVRNPIEGIDYYFNEQGLFTMTAWYHLRRGKCCTNDCLHCPYKAVLTT</sequence>
<comment type="caution">
    <text evidence="1">The sequence shown here is derived from an EMBL/GenBank/DDBJ whole genome shotgun (WGS) entry which is preliminary data.</text>
</comment>
<dbReference type="Proteomes" id="UP001500298">
    <property type="component" value="Unassembled WGS sequence"/>
</dbReference>
<evidence type="ECO:0000313" key="1">
    <source>
        <dbReference type="EMBL" id="GAA4843432.1"/>
    </source>
</evidence>
<accession>A0ABP9DJ89</accession>
<dbReference type="RefSeq" id="WP_345373310.1">
    <property type="nucleotide sequence ID" value="NZ_BAABJX010000048.1"/>
</dbReference>
<organism evidence="1 2">
    <name type="scientific">Algivirga pacifica</name>
    <dbReference type="NCBI Taxonomy" id="1162670"/>
    <lineage>
        <taxon>Bacteria</taxon>
        <taxon>Pseudomonadati</taxon>
        <taxon>Bacteroidota</taxon>
        <taxon>Cytophagia</taxon>
        <taxon>Cytophagales</taxon>
        <taxon>Flammeovirgaceae</taxon>
        <taxon>Algivirga</taxon>
    </lineage>
</organism>
<evidence type="ECO:0000313" key="2">
    <source>
        <dbReference type="Proteomes" id="UP001500298"/>
    </source>
</evidence>
<dbReference type="Pfam" id="PF17653">
    <property type="entry name" value="DUF5522"/>
    <property type="match status" value="1"/>
</dbReference>
<name>A0ABP9DJ89_9BACT</name>
<gene>
    <name evidence="1" type="ORF">GCM10023331_30470</name>
</gene>